<dbReference type="EMBL" id="CP076838">
    <property type="protein sequence ID" value="QWW81287.1"/>
    <property type="molecule type" value="Genomic_DNA"/>
</dbReference>
<dbReference type="Proteomes" id="UP000683497">
    <property type="component" value="Chromosome"/>
</dbReference>
<evidence type="ECO:0000313" key="2">
    <source>
        <dbReference type="Proteomes" id="UP000683497"/>
    </source>
</evidence>
<dbReference type="RefSeq" id="WP_207291855.1">
    <property type="nucleotide sequence ID" value="NZ_CP071383.1"/>
</dbReference>
<sequence>MPRKSDLRAAFVAAVHKNPKGYQCLRTADFIRELRARNWHFTEADANEWIERYQAGFVDKTPDDSQNRLWIMRNMGYIR</sequence>
<evidence type="ECO:0008006" key="3">
    <source>
        <dbReference type="Google" id="ProtNLM"/>
    </source>
</evidence>
<accession>A0ABX8JYF0</accession>
<name>A0ABX8JYF0_9ENTR</name>
<keyword evidence="2" id="KW-1185">Reference proteome</keyword>
<evidence type="ECO:0000313" key="1">
    <source>
        <dbReference type="EMBL" id="QWW81287.1"/>
    </source>
</evidence>
<protein>
    <recommendedName>
        <fullName evidence="3">DNA polymerase V</fullName>
    </recommendedName>
</protein>
<reference evidence="1 2" key="1">
    <citation type="submission" date="2021-06" db="EMBL/GenBank/DDBJ databases">
        <title>Leclercia pneumoniae sp. nov.</title>
        <authorList>
            <person name="Hoenemann M."/>
            <person name="Viehweger A."/>
            <person name="Dietze N."/>
        </authorList>
    </citation>
    <scope>NUCLEOTIDE SEQUENCE [LARGE SCALE GENOMIC DNA]</scope>
    <source>
        <strain evidence="2">49125</strain>
    </source>
</reference>
<gene>
    <name evidence="1" type="ORF">KQ929_08835</name>
</gene>
<organism evidence="1 2">
    <name type="scientific">Leclercia pneumoniae</name>
    <dbReference type="NCBI Taxonomy" id="2815358"/>
    <lineage>
        <taxon>Bacteria</taxon>
        <taxon>Pseudomonadati</taxon>
        <taxon>Pseudomonadota</taxon>
        <taxon>Gammaproteobacteria</taxon>
        <taxon>Enterobacterales</taxon>
        <taxon>Enterobacteriaceae</taxon>
        <taxon>Leclercia</taxon>
    </lineage>
</organism>
<proteinExistence type="predicted"/>